<reference evidence="1 2" key="1">
    <citation type="submission" date="2019-04" db="EMBL/GenBank/DDBJ databases">
        <title>genome sequence of strain W3.</title>
        <authorList>
            <person name="Gao J."/>
            <person name="Sun J."/>
        </authorList>
    </citation>
    <scope>NUCLEOTIDE SEQUENCE [LARGE SCALE GENOMIC DNA]</scope>
    <source>
        <strain evidence="1 2">W3</strain>
    </source>
</reference>
<evidence type="ECO:0000313" key="1">
    <source>
        <dbReference type="EMBL" id="THV32920.1"/>
    </source>
</evidence>
<dbReference type="EMBL" id="STGU01000012">
    <property type="protein sequence ID" value="THV32920.1"/>
    <property type="molecule type" value="Genomic_DNA"/>
</dbReference>
<comment type="caution">
    <text evidence="1">The sequence shown here is derived from an EMBL/GenBank/DDBJ whole genome shotgun (WGS) entry which is preliminary data.</text>
</comment>
<dbReference type="Proteomes" id="UP000307378">
    <property type="component" value="Unassembled WGS sequence"/>
</dbReference>
<name>A0A4S8PPH5_9HYPH</name>
<sequence length="61" mass="6473">MEAGLTYQTGMEDTAENAATLRRIATQAGIMAGQLAMAVTLANRAFEVITIAEEESRNAQA</sequence>
<accession>A0A4S8PPH5</accession>
<dbReference type="RefSeq" id="WP_136542626.1">
    <property type="nucleotide sequence ID" value="NZ_STGU01000012.1"/>
</dbReference>
<dbReference type="AlphaFoldDB" id="A0A4S8PPH5"/>
<proteinExistence type="predicted"/>
<gene>
    <name evidence="1" type="ORF">FAA86_18690</name>
</gene>
<organism evidence="1 2">
    <name type="scientific">Rhizobium rosettiformans W3</name>
    <dbReference type="NCBI Taxonomy" id="538378"/>
    <lineage>
        <taxon>Bacteria</taxon>
        <taxon>Pseudomonadati</taxon>
        <taxon>Pseudomonadota</taxon>
        <taxon>Alphaproteobacteria</taxon>
        <taxon>Hyphomicrobiales</taxon>
        <taxon>Rhizobiaceae</taxon>
        <taxon>Rhizobium/Agrobacterium group</taxon>
        <taxon>Rhizobium</taxon>
    </lineage>
</organism>
<protein>
    <submittedName>
        <fullName evidence="1">Uncharacterized protein</fullName>
    </submittedName>
</protein>
<evidence type="ECO:0000313" key="2">
    <source>
        <dbReference type="Proteomes" id="UP000307378"/>
    </source>
</evidence>